<comment type="caution">
    <text evidence="7">The sequence shown here is derived from an EMBL/GenBank/DDBJ whole genome shotgun (WGS) entry which is preliminary data.</text>
</comment>
<feature type="region of interest" description="Disordered" evidence="4">
    <location>
        <begin position="1638"/>
        <end position="1658"/>
    </location>
</feature>
<feature type="compositionally biased region" description="Polar residues" evidence="4">
    <location>
        <begin position="1495"/>
        <end position="1530"/>
    </location>
</feature>
<feature type="compositionally biased region" description="Basic and acidic residues" evidence="4">
    <location>
        <begin position="1435"/>
        <end position="1452"/>
    </location>
</feature>
<dbReference type="InterPro" id="IPR008936">
    <property type="entry name" value="Rho_GTPase_activation_prot"/>
</dbReference>
<evidence type="ECO:0000256" key="4">
    <source>
        <dbReference type="SAM" id="MobiDB-lite"/>
    </source>
</evidence>
<evidence type="ECO:0008006" key="9">
    <source>
        <dbReference type="Google" id="ProtNLM"/>
    </source>
</evidence>
<feature type="domain" description="SH3" evidence="5">
    <location>
        <begin position="24"/>
        <end position="86"/>
    </location>
</feature>
<dbReference type="GO" id="GO:0005096">
    <property type="term" value="F:GTPase activator activity"/>
    <property type="evidence" value="ECO:0007669"/>
    <property type="project" value="UniProtKB-KW"/>
</dbReference>
<feature type="compositionally biased region" description="Low complexity" evidence="4">
    <location>
        <begin position="1138"/>
        <end position="1151"/>
    </location>
</feature>
<feature type="compositionally biased region" description="Basic and acidic residues" evidence="4">
    <location>
        <begin position="1212"/>
        <end position="1224"/>
    </location>
</feature>
<dbReference type="SMART" id="SM00326">
    <property type="entry name" value="SH3"/>
    <property type="match status" value="1"/>
</dbReference>
<feature type="domain" description="Rho-GAP" evidence="6">
    <location>
        <begin position="173"/>
        <end position="364"/>
    </location>
</feature>
<evidence type="ECO:0000313" key="7">
    <source>
        <dbReference type="EMBL" id="KAK7106202.1"/>
    </source>
</evidence>
<feature type="compositionally biased region" description="Low complexity" evidence="4">
    <location>
        <begin position="2226"/>
        <end position="2238"/>
    </location>
</feature>
<feature type="compositionally biased region" description="Acidic residues" evidence="4">
    <location>
        <begin position="1281"/>
        <end position="1291"/>
    </location>
</feature>
<evidence type="ECO:0000256" key="1">
    <source>
        <dbReference type="ARBA" id="ARBA00022443"/>
    </source>
</evidence>
<evidence type="ECO:0000256" key="2">
    <source>
        <dbReference type="ARBA" id="ARBA00022468"/>
    </source>
</evidence>
<evidence type="ECO:0000259" key="6">
    <source>
        <dbReference type="PROSITE" id="PS50238"/>
    </source>
</evidence>
<dbReference type="Gene3D" id="2.30.30.40">
    <property type="entry name" value="SH3 Domains"/>
    <property type="match status" value="1"/>
</dbReference>
<sequence>MAIFQMDNRGNRLLAVDDSGINTPAIAAAHAVKRYNAQAADEISLQVGDIVSVIDMPPAEDTIWWRGKRGFEVGFFPSECVEVIGDKVPASMATCMPATGSLSSSAASSSSATPLSTPATARKPCEIDSPEDEASMMRKHGKLLSFLRTFFSTRPPRNQLKQSGIVKERVFGCDLGEHLLNSGHDVPLVLKSCAEVIERYGIVDGIYRLSGITSNIQKLRVALDEDQVPELMDSTYLQDIHSISSLLKMYFRELPNPLLTYQLYDKFAEAVKDEDNKLLRIHDVVQQLPPPHYRTLEYLMKHLGRVASHALETGMHSKNLAIVWAPNLLRSKELELGGGAAALQGVGIQAVVTECLICYCDLIFNDKMPSYSSQQMQKSQKKPRPKSLAISTPTRLLSLEEARERAFIGSLAHSRFIDVGGGPASLPSTYHTVIDLPGKKANKDSNKGKKSPVSGWKSIFSKPRAGSVKKGSRKGSVQDDEKSLGSVQAKALTEEDVHNWKRRLRSAKSAESLLSMTASARSSISSQTSSVSISHTDGYRQREELLSPYHKRSLSSDASTIIHHYHHTSPTLQSLSSPSQPPSDEATPESPASPGSHQSRTDRRSDPERKQSFVRGDSTRKALHRRTPSAPNTPRLDRDRTSGSVNGQQKASSQPRLDSLPGSPHSDSSLLTSPTDTSLGIDIDAAIKARLQQMALQSRNARSSDSSPRSPEKLPPGGGSRGDTEKRKAELGNGVVELQSSPGSHRRHDPTSPVEQAKFFTSRYHDYAEILSDEEGGRLDVSAPSSTTDMQELVHKLDSKLSSATTKFYLRDSEDTSEPEPKHAKLETEKANSQEKAPHANKRLIPATSVSSDSPPPSTQVVRRRTEWIPSESALTAEQAGVDFPELVPRTAGGREAALPPIPHGRHRNAPQPKLLNPSQQGNMTKCLSVPSDIAKSLENITASQNDLLSSVTISELSQSINSFSTGVPDDAPGHREDSRWRRSTSLDSLEAESSLCRTLREINAQMDSAFVETVDRALQMEEEGYHRHGGGSDSSSLTPLYISEDNLATTPTALQETHFPAGKQSPQTSPQETIPRSMSDNTNLDKEGVDVAMSQSYPVPADYAVVVPRRPRSKRDGCSDFEADFPDYAVINKKLTGGDSDSGSGRSQRSNVSGYSEDRVPGRMFYSPQDSPQLERSGSDTQSNRSVGFSEPTVNTPQSSQLGSPSSTGRRGADSRLDDRLPRSDASTPVSNASTSRSYGSAPRSDTGIPRSNSNLEKPSLSGGVCVVKRQRNSSSSDSSSDDSNSDDSIDIVHHAQPHDSQFAMKLSCRQRAAESLPLPSSPPLPHPPLPLQIIETEKSSTSRDNPGDLRQFSPNDVMWRQSPIYDKTKEKGEGRNPSSPSHFTFNPPAGAENMSPKRTDTFGPTSRTFYHPSEAGGESMAYPPGPLSPGASRSHEGRDRVFSEPSERGGVDPSSPRRAHSFSKPEKRPQESAPIVAGNLRGSGSEGLHACTPASQQSHIPSPQSLTISAPSPQSSLVSPRSPTISSHHQSRIPSPRSPTSPSHPPHLSRSISSPQSPSHPSHPSRSFSSPQSPRGGREEVSPNVPLHMMLYHPDEFQIPHAAVGMVTGSGSSSLAQVHVQSDTVTEEKAVIRKVSTGRAVPEKQGSTESSPKLRTWKDYATDSGATHSFSSEGGMQLGKAEQDSMEVDNLCNRLVDNLHNVSSQSSDPDLDPDPPLTRGSVQVEARVERRVEESEIGGEAIVEQRLVRVESFGDVQAEEMENALNVGKEMLLAHTSSSSSSSTNITTTTTVSSSGSSQLHSQSPPARHTHERRPSASKIPRFHKRTNSREGSDCGSQGDVSVSQSPSCGSDNSKSVSGTKSKDSNENCRSSSSEQSKASGNEPGKQTTLRGSKIPLSQKMPSPTSSFREPKTSKSVTSPSSPRPAAVPPSGKSSAQAKPQPSPVPRTRTSIHKSDHVAPPAEEVVEIARPSVKKRTSLNQKGDRNAAAASAKGSKGVIVQEHKMDKGDKGVIVQEHKTDKGDKGVILQEIKMDKGDAKLVIEKQPNLKKKIQTVHARKVPHPPRQIAEALDTDTTDSPPAELSSTGPSDLEHSGMSSQEDEVFSDESLRVGMGVGRDRSYSSGTAGRSARSQRQPRSPLLDQQSYQYLAASRSSLDDSILQLAAERHDDLIPNWEVVGGVGYSTGSLRTRRSLKMRNLMEVFERGGNSSEEGGEVKVREQRSDSTSGSTTISLGSQEKEPDTDDDIFQPPCARLPSPGVSRRSRSRDRGGGGRQPSPHRRPSQSPTVRRASAGRGEDSLRRRRPSPSNRSSTDERPKTTAANRTEGGVGFGRPPRYRSSSRGRTYSDSSTSESDNTQHLESTRGVMDSPSRPCGLPRGRAGRQEDSRGGRQEESKVGRQENKGKDSIGRQEDSRGGRQEESKVGRQENKGKDSIGRQEDSRGGKQEESKVGRQEDKDSVGSHEDGGDGVERRGSIKELRQLFEKSPKDDSKDSGSEMSPTTPVRRSFRTRSVSPAADNCPPPAVVNVMRRSLEIPSSSAMLKQRDTPLTAQPLRLGPKPFYGSKK</sequence>
<keyword evidence="8" id="KW-1185">Reference proteome</keyword>
<feature type="compositionally biased region" description="Basic and acidic residues" evidence="4">
    <location>
        <begin position="2216"/>
        <end position="2225"/>
    </location>
</feature>
<feature type="compositionally biased region" description="Pro residues" evidence="4">
    <location>
        <begin position="1321"/>
        <end position="1332"/>
    </location>
</feature>
<accession>A0AAN9GF87</accession>
<feature type="compositionally biased region" description="Basic residues" evidence="4">
    <location>
        <begin position="2049"/>
        <end position="2064"/>
    </location>
</feature>
<feature type="region of interest" description="Disordered" evidence="4">
    <location>
        <begin position="964"/>
        <end position="987"/>
    </location>
</feature>
<dbReference type="PROSITE" id="PS50002">
    <property type="entry name" value="SH3"/>
    <property type="match status" value="1"/>
</dbReference>
<feature type="region of interest" description="Disordered" evidence="4">
    <location>
        <begin position="894"/>
        <end position="922"/>
    </location>
</feature>
<feature type="compositionally biased region" description="Basic and acidic residues" evidence="4">
    <location>
        <begin position="972"/>
        <end position="981"/>
    </location>
</feature>
<feature type="compositionally biased region" description="Low complexity" evidence="4">
    <location>
        <begin position="2344"/>
        <end position="2354"/>
    </location>
</feature>
<dbReference type="Pfam" id="PF14604">
    <property type="entry name" value="SH3_9"/>
    <property type="match status" value="1"/>
</dbReference>
<feature type="region of interest" description="Disordered" evidence="4">
    <location>
        <begin position="103"/>
        <end position="127"/>
    </location>
</feature>
<feature type="compositionally biased region" description="Low complexity" evidence="4">
    <location>
        <begin position="1548"/>
        <end position="1577"/>
    </location>
</feature>
<feature type="compositionally biased region" description="Low complexity" evidence="4">
    <location>
        <begin position="568"/>
        <end position="578"/>
    </location>
</feature>
<proteinExistence type="predicted"/>
<dbReference type="FunFam" id="2.30.30.40:FF:000207">
    <property type="entry name" value="CLUMA_CG020965, isoform A"/>
    <property type="match status" value="1"/>
</dbReference>
<dbReference type="EMBL" id="JBAMIC010000007">
    <property type="protein sequence ID" value="KAK7106202.1"/>
    <property type="molecule type" value="Genomic_DNA"/>
</dbReference>
<dbReference type="Pfam" id="PF00620">
    <property type="entry name" value="RhoGAP"/>
    <property type="match status" value="1"/>
</dbReference>
<feature type="region of interest" description="Disordered" evidence="4">
    <location>
        <begin position="568"/>
        <end position="677"/>
    </location>
</feature>
<feature type="region of interest" description="Disordered" evidence="4">
    <location>
        <begin position="804"/>
        <end position="866"/>
    </location>
</feature>
<feature type="region of interest" description="Disordered" evidence="4">
    <location>
        <begin position="694"/>
        <end position="757"/>
    </location>
</feature>
<feature type="compositionally biased region" description="Basic and acidic residues" evidence="4">
    <location>
        <begin position="2384"/>
        <end position="2497"/>
    </location>
</feature>
<evidence type="ECO:0000259" key="5">
    <source>
        <dbReference type="PROSITE" id="PS50002"/>
    </source>
</evidence>
<protein>
    <recommendedName>
        <fullName evidence="9">Rho GTPase-activating protein 32</fullName>
    </recommendedName>
</protein>
<dbReference type="PROSITE" id="PS50238">
    <property type="entry name" value="RHOGAP"/>
    <property type="match status" value="1"/>
</dbReference>
<dbReference type="GO" id="GO:0007264">
    <property type="term" value="P:small GTPase-mediated signal transduction"/>
    <property type="evidence" value="ECO:0007669"/>
    <property type="project" value="TreeGrafter"/>
</dbReference>
<dbReference type="Proteomes" id="UP001374579">
    <property type="component" value="Unassembled WGS sequence"/>
</dbReference>
<feature type="compositionally biased region" description="Low complexity" evidence="4">
    <location>
        <begin position="1989"/>
        <end position="1999"/>
    </location>
</feature>
<feature type="region of interest" description="Disordered" evidence="4">
    <location>
        <begin position="1703"/>
        <end position="1723"/>
    </location>
</feature>
<keyword evidence="2" id="KW-0343">GTPase activation</keyword>
<feature type="compositionally biased region" description="Polar residues" evidence="4">
    <location>
        <begin position="1229"/>
        <end position="1240"/>
    </location>
</feature>
<organism evidence="7 8">
    <name type="scientific">Littorina saxatilis</name>
    <dbReference type="NCBI Taxonomy" id="31220"/>
    <lineage>
        <taxon>Eukaryota</taxon>
        <taxon>Metazoa</taxon>
        <taxon>Spiralia</taxon>
        <taxon>Lophotrochozoa</taxon>
        <taxon>Mollusca</taxon>
        <taxon>Gastropoda</taxon>
        <taxon>Caenogastropoda</taxon>
        <taxon>Littorinimorpha</taxon>
        <taxon>Littorinoidea</taxon>
        <taxon>Littorinidae</taxon>
        <taxon>Littorina</taxon>
    </lineage>
</organism>
<feature type="compositionally biased region" description="Polar residues" evidence="4">
    <location>
        <begin position="1169"/>
        <end position="1210"/>
    </location>
</feature>
<reference evidence="7 8" key="1">
    <citation type="submission" date="2024-02" db="EMBL/GenBank/DDBJ databases">
        <title>Chromosome-scale genome assembly of the rough periwinkle Littorina saxatilis.</title>
        <authorList>
            <person name="De Jode A."/>
            <person name="Faria R."/>
            <person name="Formenti G."/>
            <person name="Sims Y."/>
            <person name="Smith T.P."/>
            <person name="Tracey A."/>
            <person name="Wood J.M.D."/>
            <person name="Zagrodzka Z.B."/>
            <person name="Johannesson K."/>
            <person name="Butlin R.K."/>
            <person name="Leder E.H."/>
        </authorList>
    </citation>
    <scope>NUCLEOTIDE SEQUENCE [LARGE SCALE GENOMIC DNA]</scope>
    <source>
        <strain evidence="7">Snail1</strain>
        <tissue evidence="7">Muscle</tissue>
    </source>
</reference>
<dbReference type="InterPro" id="IPR001452">
    <property type="entry name" value="SH3_domain"/>
</dbReference>
<dbReference type="Gene3D" id="1.10.555.10">
    <property type="entry name" value="Rho GTPase activation protein"/>
    <property type="match status" value="1"/>
</dbReference>
<evidence type="ECO:0000256" key="3">
    <source>
        <dbReference type="PROSITE-ProRule" id="PRU00192"/>
    </source>
</evidence>
<feature type="compositionally biased region" description="Basic and acidic residues" evidence="4">
    <location>
        <begin position="599"/>
        <end position="611"/>
    </location>
</feature>
<feature type="region of interest" description="Disordered" evidence="4">
    <location>
        <begin position="1134"/>
        <end position="1589"/>
    </location>
</feature>
<feature type="region of interest" description="Disordered" evidence="4">
    <location>
        <begin position="437"/>
        <end position="487"/>
    </location>
</feature>
<feature type="compositionally biased region" description="Polar residues" evidence="4">
    <location>
        <begin position="1065"/>
        <end position="1083"/>
    </location>
</feature>
<dbReference type="PANTHER" id="PTHR15729:SF10">
    <property type="entry name" value="GTPASE-ACTIVATING PROTEIN CDGAPR"/>
    <property type="match status" value="1"/>
</dbReference>
<feature type="region of interest" description="Disordered" evidence="4">
    <location>
        <begin position="2207"/>
        <end position="2526"/>
    </location>
</feature>
<feature type="compositionally biased region" description="Polar residues" evidence="4">
    <location>
        <begin position="642"/>
        <end position="656"/>
    </location>
</feature>
<dbReference type="PANTHER" id="PTHR15729">
    <property type="entry name" value="CDC42 GTPASE-ACTIVATING PROTEIN"/>
    <property type="match status" value="1"/>
</dbReference>
<dbReference type="SMART" id="SM00324">
    <property type="entry name" value="RhoGAP"/>
    <property type="match status" value="1"/>
</dbReference>
<feature type="compositionally biased region" description="Low complexity" evidence="4">
    <location>
        <begin position="103"/>
        <end position="121"/>
    </location>
</feature>
<dbReference type="InterPro" id="IPR036028">
    <property type="entry name" value="SH3-like_dom_sf"/>
</dbReference>
<dbReference type="SUPFAM" id="SSF48350">
    <property type="entry name" value="GTPase activation domain, GAP"/>
    <property type="match status" value="1"/>
</dbReference>
<feature type="compositionally biased region" description="Pro residues" evidence="4">
    <location>
        <begin position="1538"/>
        <end position="1547"/>
    </location>
</feature>
<dbReference type="InterPro" id="IPR000198">
    <property type="entry name" value="RhoGAP_dom"/>
</dbReference>
<feature type="compositionally biased region" description="Polar residues" evidence="4">
    <location>
        <begin position="1870"/>
        <end position="1893"/>
    </location>
</feature>
<feature type="compositionally biased region" description="Basic and acidic residues" evidence="4">
    <location>
        <begin position="809"/>
        <end position="838"/>
    </location>
</feature>
<evidence type="ECO:0000313" key="8">
    <source>
        <dbReference type="Proteomes" id="UP001374579"/>
    </source>
</evidence>
<dbReference type="FunFam" id="1.10.555.10:FF:000002">
    <property type="entry name" value="rho GTPase-activating protein 32 isoform X1"/>
    <property type="match status" value="1"/>
</dbReference>
<feature type="compositionally biased region" description="Low complexity" evidence="4">
    <location>
        <begin position="2130"/>
        <end position="2141"/>
    </location>
</feature>
<feature type="compositionally biased region" description="Polar residues" evidence="4">
    <location>
        <begin position="1837"/>
        <end position="1862"/>
    </location>
</feature>
<feature type="region of interest" description="Disordered" evidence="4">
    <location>
        <begin position="1059"/>
        <end position="1085"/>
    </location>
</feature>
<name>A0AAN9GF87_9CAEN</name>
<feature type="compositionally biased region" description="Polar residues" evidence="4">
    <location>
        <begin position="694"/>
        <end position="709"/>
    </location>
</feature>
<feature type="compositionally biased region" description="Basic and acidic residues" evidence="4">
    <location>
        <begin position="2003"/>
        <end position="2020"/>
    </location>
</feature>
<feature type="region of interest" description="Disordered" evidence="4">
    <location>
        <begin position="2539"/>
        <end position="2568"/>
    </location>
</feature>
<gene>
    <name evidence="7" type="ORF">V1264_017487</name>
</gene>
<dbReference type="CDD" id="cd11835">
    <property type="entry name" value="SH3_ARHGAP32_33"/>
    <property type="match status" value="1"/>
</dbReference>
<feature type="compositionally biased region" description="Basic and acidic residues" evidence="4">
    <location>
        <begin position="1337"/>
        <end position="1349"/>
    </location>
</feature>
<dbReference type="InterPro" id="IPR051576">
    <property type="entry name" value="PX-Rho_GAP"/>
</dbReference>
<feature type="compositionally biased region" description="Low complexity" evidence="4">
    <location>
        <begin position="663"/>
        <end position="677"/>
    </location>
</feature>
<keyword evidence="1 3" id="KW-0728">SH3 domain</keyword>
<feature type="region of interest" description="Disordered" evidence="4">
    <location>
        <begin position="1778"/>
        <end position="2020"/>
    </location>
</feature>
<feature type="compositionally biased region" description="Basic and acidic residues" evidence="4">
    <location>
        <begin position="437"/>
        <end position="447"/>
    </location>
</feature>
<feature type="region of interest" description="Disordered" evidence="4">
    <location>
        <begin position="2049"/>
        <end position="2143"/>
    </location>
</feature>
<feature type="compositionally biased region" description="Low complexity" evidence="4">
    <location>
        <begin position="1778"/>
        <end position="1800"/>
    </location>
</feature>
<dbReference type="SUPFAM" id="SSF50044">
    <property type="entry name" value="SH3-domain"/>
    <property type="match status" value="1"/>
</dbReference>